<feature type="compositionally biased region" description="Low complexity" evidence="1">
    <location>
        <begin position="28"/>
        <end position="43"/>
    </location>
</feature>
<evidence type="ECO:0000313" key="2">
    <source>
        <dbReference type="EMBL" id="MFB9075446.1"/>
    </source>
</evidence>
<evidence type="ECO:0000313" key="3">
    <source>
        <dbReference type="Proteomes" id="UP001589575"/>
    </source>
</evidence>
<protein>
    <submittedName>
        <fullName evidence="2">Uncharacterized protein</fullName>
    </submittedName>
</protein>
<dbReference type="Proteomes" id="UP001589575">
    <property type="component" value="Unassembled WGS sequence"/>
</dbReference>
<reference evidence="2 3" key="1">
    <citation type="submission" date="2024-09" db="EMBL/GenBank/DDBJ databases">
        <authorList>
            <person name="Sun Q."/>
            <person name="Mori K."/>
        </authorList>
    </citation>
    <scope>NUCLEOTIDE SEQUENCE [LARGE SCALE GENOMIC DNA]</scope>
    <source>
        <strain evidence="2 3">CCM 7609</strain>
    </source>
</reference>
<keyword evidence="3" id="KW-1185">Reference proteome</keyword>
<organism evidence="2 3">
    <name type="scientific">Citricoccus parietis</name>
    <dbReference type="NCBI Taxonomy" id="592307"/>
    <lineage>
        <taxon>Bacteria</taxon>
        <taxon>Bacillati</taxon>
        <taxon>Actinomycetota</taxon>
        <taxon>Actinomycetes</taxon>
        <taxon>Micrococcales</taxon>
        <taxon>Micrococcaceae</taxon>
        <taxon>Citricoccus</taxon>
    </lineage>
</organism>
<dbReference type="EMBL" id="JBHMFI010000023">
    <property type="protein sequence ID" value="MFB9075446.1"/>
    <property type="molecule type" value="Genomic_DNA"/>
</dbReference>
<proteinExistence type="predicted"/>
<accession>A0ABV5G917</accession>
<gene>
    <name evidence="2" type="ORF">ACFFX0_31500</name>
</gene>
<comment type="caution">
    <text evidence="2">The sequence shown here is derived from an EMBL/GenBank/DDBJ whole genome shotgun (WGS) entry which is preliminary data.</text>
</comment>
<feature type="region of interest" description="Disordered" evidence="1">
    <location>
        <begin position="60"/>
        <end position="84"/>
    </location>
</feature>
<feature type="compositionally biased region" description="Pro residues" evidence="1">
    <location>
        <begin position="72"/>
        <end position="84"/>
    </location>
</feature>
<evidence type="ECO:0000256" key="1">
    <source>
        <dbReference type="SAM" id="MobiDB-lite"/>
    </source>
</evidence>
<sequence>MSERPADQGIDGHQQGELGQVLPQTQHGPGVRAAPRSARSPHAAVLSLSWAVMVRSVSVRPARSGRTGRPPGHGPGPCPGPSRR</sequence>
<name>A0ABV5G917_9MICC</name>
<feature type="region of interest" description="Disordered" evidence="1">
    <location>
        <begin position="1"/>
        <end position="43"/>
    </location>
</feature>